<feature type="region of interest" description="Disordered" evidence="1">
    <location>
        <begin position="108"/>
        <end position="130"/>
    </location>
</feature>
<feature type="region of interest" description="Disordered" evidence="1">
    <location>
        <begin position="228"/>
        <end position="288"/>
    </location>
</feature>
<evidence type="ECO:0000313" key="3">
    <source>
        <dbReference type="Proteomes" id="UP000242180"/>
    </source>
</evidence>
<name>A0A1X2HTG2_SYNRA</name>
<organism evidence="2 3">
    <name type="scientific">Syncephalastrum racemosum</name>
    <name type="common">Filamentous fungus</name>
    <dbReference type="NCBI Taxonomy" id="13706"/>
    <lineage>
        <taxon>Eukaryota</taxon>
        <taxon>Fungi</taxon>
        <taxon>Fungi incertae sedis</taxon>
        <taxon>Mucoromycota</taxon>
        <taxon>Mucoromycotina</taxon>
        <taxon>Mucoromycetes</taxon>
        <taxon>Mucorales</taxon>
        <taxon>Syncephalastraceae</taxon>
        <taxon>Syncephalastrum</taxon>
    </lineage>
</organism>
<feature type="compositionally biased region" description="Low complexity" evidence="1">
    <location>
        <begin position="248"/>
        <end position="268"/>
    </location>
</feature>
<keyword evidence="3" id="KW-1185">Reference proteome</keyword>
<proteinExistence type="predicted"/>
<protein>
    <submittedName>
        <fullName evidence="2">Uncharacterized protein</fullName>
    </submittedName>
</protein>
<evidence type="ECO:0000256" key="1">
    <source>
        <dbReference type="SAM" id="MobiDB-lite"/>
    </source>
</evidence>
<feature type="region of interest" description="Disordered" evidence="1">
    <location>
        <begin position="1"/>
        <end position="95"/>
    </location>
</feature>
<comment type="caution">
    <text evidence="2">The sequence shown here is derived from an EMBL/GenBank/DDBJ whole genome shotgun (WGS) entry which is preliminary data.</text>
</comment>
<feature type="compositionally biased region" description="Basic and acidic residues" evidence="1">
    <location>
        <begin position="28"/>
        <end position="38"/>
    </location>
</feature>
<evidence type="ECO:0000313" key="2">
    <source>
        <dbReference type="EMBL" id="ORZ02885.1"/>
    </source>
</evidence>
<sequence>MTSLTLPSSTASPSRVFVSPIPTQSSPGEREKTTEKRYQPHGPETYLPPSPPLSQQEGHLGRYHKKLPPLQPLTHTTSMKHKGKEEPLSPPLSPLFSRRRRLPRWLKQMSAPAEPTSSRRNQPIPKEPASPNLLKTTLYYGSPQVRTYLHDVLATDRMEEVIMEGFPIVCGNTLKDASTTPRVRTLRLTLTPAHCRATETEIYGDDNDRNNACTNPTTCPQSLGLLPDITSPLSPPQNVISPPQRVDSLPCSKNSESSSSPSSLHGLPKVAEQKVSAVQHPTRQRQPALFVITPSQPDCLQRYENWYNAPYPVMK</sequence>
<dbReference type="InParanoid" id="A0A1X2HTG2"/>
<feature type="compositionally biased region" description="Low complexity" evidence="1">
    <location>
        <begin position="1"/>
        <end position="14"/>
    </location>
</feature>
<gene>
    <name evidence="2" type="ORF">BCR43DRAFT_559717</name>
</gene>
<dbReference type="Proteomes" id="UP000242180">
    <property type="component" value="Unassembled WGS sequence"/>
</dbReference>
<dbReference type="AlphaFoldDB" id="A0A1X2HTG2"/>
<accession>A0A1X2HTG2</accession>
<dbReference type="EMBL" id="MCGN01000001">
    <property type="protein sequence ID" value="ORZ02885.1"/>
    <property type="molecule type" value="Genomic_DNA"/>
</dbReference>
<dbReference type="OrthoDB" id="2281328at2759"/>
<reference evidence="2 3" key="1">
    <citation type="submission" date="2016-07" db="EMBL/GenBank/DDBJ databases">
        <title>Pervasive Adenine N6-methylation of Active Genes in Fungi.</title>
        <authorList>
            <consortium name="DOE Joint Genome Institute"/>
            <person name="Mondo S.J."/>
            <person name="Dannebaum R.O."/>
            <person name="Kuo R.C."/>
            <person name="Labutti K."/>
            <person name="Haridas S."/>
            <person name="Kuo A."/>
            <person name="Salamov A."/>
            <person name="Ahrendt S.R."/>
            <person name="Lipzen A."/>
            <person name="Sullivan W."/>
            <person name="Andreopoulos W.B."/>
            <person name="Clum A."/>
            <person name="Lindquist E."/>
            <person name="Daum C."/>
            <person name="Ramamoorthy G.K."/>
            <person name="Gryganskyi A."/>
            <person name="Culley D."/>
            <person name="Magnuson J.K."/>
            <person name="James T.Y."/>
            <person name="O'Malley M.A."/>
            <person name="Stajich J.E."/>
            <person name="Spatafora J.W."/>
            <person name="Visel A."/>
            <person name="Grigoriev I.V."/>
        </authorList>
    </citation>
    <scope>NUCLEOTIDE SEQUENCE [LARGE SCALE GENOMIC DNA]</scope>
    <source>
        <strain evidence="2 3">NRRL 2496</strain>
    </source>
</reference>